<dbReference type="InterPro" id="IPR015655">
    <property type="entry name" value="PP2C"/>
</dbReference>
<dbReference type="SUPFAM" id="SSF81606">
    <property type="entry name" value="PP2C-like"/>
    <property type="match status" value="1"/>
</dbReference>
<reference evidence="3" key="1">
    <citation type="submission" date="2021-01" db="EMBL/GenBank/DDBJ databases">
        <authorList>
            <person name="Corre E."/>
            <person name="Pelletier E."/>
            <person name="Niang G."/>
            <person name="Scheremetjew M."/>
            <person name="Finn R."/>
            <person name="Kale V."/>
            <person name="Holt S."/>
            <person name="Cochrane G."/>
            <person name="Meng A."/>
            <person name="Brown T."/>
            <person name="Cohen L."/>
        </authorList>
    </citation>
    <scope>NUCLEOTIDE SEQUENCE</scope>
    <source>
        <strain evidence="3">RCC3387</strain>
    </source>
</reference>
<dbReference type="PROSITE" id="PS51746">
    <property type="entry name" value="PPM_2"/>
    <property type="match status" value="1"/>
</dbReference>
<dbReference type="AlphaFoldDB" id="A0A7S2JPF2"/>
<sequence length="373" mass="40180">MVQGAGRSPAADPPEATPEPPTPTRVGSVEQAVKAAGSTADILDGLRCEFGMVGVSVPSRSRLSPVVIDPDFVEKAFEPLGVESADEARSLFDALGGAALACRKGKKPEQPNQDNYFFCDTPGFRLLCVADGHGEMGHWVSHWAARMALRLLLLELSDLQAFPEDDEMLASLFDTVHLAVKSVGEARGVDLSLSGTTFSIVVIDRQSGQAVLSWVGDSRCVVGRQGATRGVEVLHTSVDHKPQDMEERRRIIGSGGEVARIHEDMPSRVFARGKEAPGLAMSRAIGDLMAHSVGVIHAPSIKRFTLEANQVLILCSDGVWEFMKNAEALRLVVGMGRDRGGEAAAALASEAWDRWIREEGNATDDITAMVLWW</sequence>
<feature type="compositionally biased region" description="Pro residues" evidence="1">
    <location>
        <begin position="11"/>
        <end position="23"/>
    </location>
</feature>
<evidence type="ECO:0000256" key="1">
    <source>
        <dbReference type="SAM" id="MobiDB-lite"/>
    </source>
</evidence>
<evidence type="ECO:0000313" key="3">
    <source>
        <dbReference type="EMBL" id="CAD9553892.1"/>
    </source>
</evidence>
<protein>
    <recommendedName>
        <fullName evidence="2">PPM-type phosphatase domain-containing protein</fullName>
    </recommendedName>
</protein>
<organism evidence="3">
    <name type="scientific">Zooxanthella nutricula</name>
    <dbReference type="NCBI Taxonomy" id="1333877"/>
    <lineage>
        <taxon>Eukaryota</taxon>
        <taxon>Sar</taxon>
        <taxon>Alveolata</taxon>
        <taxon>Dinophyceae</taxon>
        <taxon>Peridiniales</taxon>
        <taxon>Peridiniales incertae sedis</taxon>
        <taxon>Zooxanthella</taxon>
    </lineage>
</organism>
<dbReference type="PANTHER" id="PTHR47992">
    <property type="entry name" value="PROTEIN PHOSPHATASE"/>
    <property type="match status" value="1"/>
</dbReference>
<accession>A0A7S2JPF2</accession>
<dbReference type="CDD" id="cd00143">
    <property type="entry name" value="PP2Cc"/>
    <property type="match status" value="1"/>
</dbReference>
<dbReference type="SMART" id="SM00331">
    <property type="entry name" value="PP2C_SIG"/>
    <property type="match status" value="1"/>
</dbReference>
<feature type="region of interest" description="Disordered" evidence="1">
    <location>
        <begin position="1"/>
        <end position="26"/>
    </location>
</feature>
<dbReference type="SMART" id="SM00332">
    <property type="entry name" value="PP2Cc"/>
    <property type="match status" value="1"/>
</dbReference>
<dbReference type="Gene3D" id="3.60.40.10">
    <property type="entry name" value="PPM-type phosphatase domain"/>
    <property type="match status" value="1"/>
</dbReference>
<dbReference type="InterPro" id="IPR001932">
    <property type="entry name" value="PPM-type_phosphatase-like_dom"/>
</dbReference>
<dbReference type="GO" id="GO:0004722">
    <property type="term" value="F:protein serine/threonine phosphatase activity"/>
    <property type="evidence" value="ECO:0007669"/>
    <property type="project" value="InterPro"/>
</dbReference>
<feature type="domain" description="PPM-type phosphatase" evidence="2">
    <location>
        <begin position="97"/>
        <end position="373"/>
    </location>
</feature>
<gene>
    <name evidence="3" type="ORF">BRAN1462_LOCUS20398</name>
</gene>
<dbReference type="InterPro" id="IPR036457">
    <property type="entry name" value="PPM-type-like_dom_sf"/>
</dbReference>
<evidence type="ECO:0000259" key="2">
    <source>
        <dbReference type="PROSITE" id="PS51746"/>
    </source>
</evidence>
<dbReference type="EMBL" id="HBGW01032312">
    <property type="protein sequence ID" value="CAD9553892.1"/>
    <property type="molecule type" value="Transcribed_RNA"/>
</dbReference>
<proteinExistence type="predicted"/>
<name>A0A7S2JPF2_9DINO</name>
<dbReference type="Pfam" id="PF00481">
    <property type="entry name" value="PP2C"/>
    <property type="match status" value="1"/>
</dbReference>